<reference evidence="1 2" key="1">
    <citation type="submission" date="2018-05" db="EMBL/GenBank/DDBJ databases">
        <title>Genomic Encyclopedia of Archaeal and Bacterial Type Strains, Phase II (KMG-II): from individual species to whole genera.</title>
        <authorList>
            <person name="Goeker M."/>
        </authorList>
    </citation>
    <scope>NUCLEOTIDE SEQUENCE [LARGE SCALE GENOMIC DNA]</scope>
    <source>
        <strain evidence="1 2">DSM 22214</strain>
    </source>
</reference>
<dbReference type="EMBL" id="QGGO01000008">
    <property type="protein sequence ID" value="PWK26996.1"/>
    <property type="molecule type" value="Genomic_DNA"/>
</dbReference>
<gene>
    <name evidence="1" type="ORF">LV89_01808</name>
</gene>
<organism evidence="1 2">
    <name type="scientific">Arcicella aurantiaca</name>
    <dbReference type="NCBI Taxonomy" id="591202"/>
    <lineage>
        <taxon>Bacteria</taxon>
        <taxon>Pseudomonadati</taxon>
        <taxon>Bacteroidota</taxon>
        <taxon>Cytophagia</taxon>
        <taxon>Cytophagales</taxon>
        <taxon>Flectobacillaceae</taxon>
        <taxon>Arcicella</taxon>
    </lineage>
</organism>
<accession>A0A316EUS7</accession>
<protein>
    <submittedName>
        <fullName evidence="1">Uncharacterized protein</fullName>
    </submittedName>
</protein>
<keyword evidence="2" id="KW-1185">Reference proteome</keyword>
<dbReference type="RefSeq" id="WP_109742571.1">
    <property type="nucleotide sequence ID" value="NZ_QGGO01000008.1"/>
</dbReference>
<comment type="caution">
    <text evidence="1">The sequence shown here is derived from an EMBL/GenBank/DDBJ whole genome shotgun (WGS) entry which is preliminary data.</text>
</comment>
<dbReference type="Proteomes" id="UP000245489">
    <property type="component" value="Unassembled WGS sequence"/>
</dbReference>
<name>A0A316EUS7_9BACT</name>
<evidence type="ECO:0000313" key="1">
    <source>
        <dbReference type="EMBL" id="PWK26996.1"/>
    </source>
</evidence>
<sequence>MTVLAKKQLRSSIGLPNRKTFNQHIIRAGIKEKLPEWFWGQYYFYDDQISVLEMIFGKKLIEA</sequence>
<evidence type="ECO:0000313" key="2">
    <source>
        <dbReference type="Proteomes" id="UP000245489"/>
    </source>
</evidence>
<proteinExistence type="predicted"/>
<dbReference type="AlphaFoldDB" id="A0A316EUS7"/>